<organism evidence="6 7">
    <name type="scientific">Penicillium hetheringtonii</name>
    <dbReference type="NCBI Taxonomy" id="911720"/>
    <lineage>
        <taxon>Eukaryota</taxon>
        <taxon>Fungi</taxon>
        <taxon>Dikarya</taxon>
        <taxon>Ascomycota</taxon>
        <taxon>Pezizomycotina</taxon>
        <taxon>Eurotiomycetes</taxon>
        <taxon>Eurotiomycetidae</taxon>
        <taxon>Eurotiales</taxon>
        <taxon>Aspergillaceae</taxon>
        <taxon>Penicillium</taxon>
    </lineage>
</organism>
<dbReference type="Pfam" id="PF00172">
    <property type="entry name" value="Zn_clus"/>
    <property type="match status" value="1"/>
</dbReference>
<dbReference type="GO" id="GO:0000981">
    <property type="term" value="F:DNA-binding transcription factor activity, RNA polymerase II-specific"/>
    <property type="evidence" value="ECO:0007669"/>
    <property type="project" value="InterPro"/>
</dbReference>
<dbReference type="Gene3D" id="4.10.240.10">
    <property type="entry name" value="Zn(2)-C6 fungal-type DNA-binding domain"/>
    <property type="match status" value="1"/>
</dbReference>
<reference evidence="6 7" key="1">
    <citation type="journal article" date="2023" name="IMA Fungus">
        <title>Comparative genomic study of the Penicillium genus elucidates a diverse pangenome and 15 lateral gene transfer events.</title>
        <authorList>
            <person name="Petersen C."/>
            <person name="Sorensen T."/>
            <person name="Nielsen M.R."/>
            <person name="Sondergaard T.E."/>
            <person name="Sorensen J.L."/>
            <person name="Fitzpatrick D.A."/>
            <person name="Frisvad J.C."/>
            <person name="Nielsen K.L."/>
        </authorList>
    </citation>
    <scope>NUCLEOTIDE SEQUENCE [LARGE SCALE GENOMIC DNA]</scope>
    <source>
        <strain evidence="6 7">IBT 29057</strain>
    </source>
</reference>
<dbReference type="EMBL" id="JAQJAC010000004">
    <property type="protein sequence ID" value="KAJ5586388.1"/>
    <property type="molecule type" value="Genomic_DNA"/>
</dbReference>
<accession>A0AAD6GQS5</accession>
<evidence type="ECO:0000259" key="5">
    <source>
        <dbReference type="PROSITE" id="PS50048"/>
    </source>
</evidence>
<keyword evidence="1" id="KW-0805">Transcription regulation</keyword>
<protein>
    <recommendedName>
        <fullName evidence="5">Zn(2)-C6 fungal-type domain-containing protein</fullName>
    </recommendedName>
</protein>
<dbReference type="SUPFAM" id="SSF57701">
    <property type="entry name" value="Zn2/Cys6 DNA-binding domain"/>
    <property type="match status" value="1"/>
</dbReference>
<sequence>MSAARKRGSKSCANCRAVKRRCDLQRPFCGQCVRTKQGCLGYRDEWEMVFRDQTNHTINRSKERSSKRDGQGRQQNFVFAQCSGNIKPDSDFKSEDRSHQVTRIQKLLVSQYLPQTIAPDSMVGYQFFASYLNHYFPSQDSPSCPLDMSDIIISGIHMLPKKTPMLEKACSALSFVFLGKFHQDQSLLRHGLRLHTLALEQMSRKLDRKAYSDDIIYACVLFDQIESYRPKDIDSPLMNAIYGPHHNLKVALSVSTLPSGSALARLRGQSGEGFLHNYVQILVDMASLAGMVSSTDPSDRQACQKLLLEGLALQQRYQDYGSKILKSYGEPSIYGHGELRSRIPSTDDLFGPPYKFRCVGEAILFMFHWNSCSYFYPLLHQIKILNLVETPEDDHTLRNIANKIAAFYVSEALRCLPYCAQEGMNTWAMSFGLFSATHATRVFSHTRDWERFLWSHQVIQYCGELGIDRAARIQSKWWDYWSETNEYNPDILPGKGGILPGTQGLR</sequence>
<keyword evidence="3" id="KW-0804">Transcription</keyword>
<dbReference type="PROSITE" id="PS00463">
    <property type="entry name" value="ZN2_CY6_FUNGAL_1"/>
    <property type="match status" value="1"/>
</dbReference>
<evidence type="ECO:0000313" key="7">
    <source>
        <dbReference type="Proteomes" id="UP001216150"/>
    </source>
</evidence>
<dbReference type="InterPro" id="IPR036864">
    <property type="entry name" value="Zn2-C6_fun-type_DNA-bd_sf"/>
</dbReference>
<dbReference type="GO" id="GO:0003677">
    <property type="term" value="F:DNA binding"/>
    <property type="evidence" value="ECO:0007669"/>
    <property type="project" value="UniProtKB-KW"/>
</dbReference>
<keyword evidence="2" id="KW-0238">DNA-binding</keyword>
<name>A0AAD6GQS5_9EURO</name>
<dbReference type="PANTHER" id="PTHR38791">
    <property type="entry name" value="ZN(II)2CYS6 TRANSCRIPTION FACTOR (EUROFUNG)-RELATED-RELATED"/>
    <property type="match status" value="1"/>
</dbReference>
<comment type="caution">
    <text evidence="6">The sequence shown here is derived from an EMBL/GenBank/DDBJ whole genome shotgun (WGS) entry which is preliminary data.</text>
</comment>
<evidence type="ECO:0000256" key="3">
    <source>
        <dbReference type="ARBA" id="ARBA00023163"/>
    </source>
</evidence>
<evidence type="ECO:0000256" key="1">
    <source>
        <dbReference type="ARBA" id="ARBA00023015"/>
    </source>
</evidence>
<dbReference type="InterPro" id="IPR053175">
    <property type="entry name" value="DHMBA_Reg_Transcription_Factor"/>
</dbReference>
<dbReference type="PROSITE" id="PS50048">
    <property type="entry name" value="ZN2_CY6_FUNGAL_2"/>
    <property type="match status" value="1"/>
</dbReference>
<proteinExistence type="predicted"/>
<evidence type="ECO:0000313" key="6">
    <source>
        <dbReference type="EMBL" id="KAJ5586388.1"/>
    </source>
</evidence>
<keyword evidence="7" id="KW-1185">Reference proteome</keyword>
<dbReference type="CDD" id="cd00067">
    <property type="entry name" value="GAL4"/>
    <property type="match status" value="1"/>
</dbReference>
<dbReference type="Proteomes" id="UP001216150">
    <property type="component" value="Unassembled WGS sequence"/>
</dbReference>
<evidence type="ECO:0000256" key="4">
    <source>
        <dbReference type="ARBA" id="ARBA00023242"/>
    </source>
</evidence>
<dbReference type="AlphaFoldDB" id="A0AAD6GQS5"/>
<gene>
    <name evidence="6" type="ORF">N7450_006175</name>
</gene>
<keyword evidence="4" id="KW-0539">Nucleus</keyword>
<feature type="domain" description="Zn(2)-C6 fungal-type" evidence="5">
    <location>
        <begin position="11"/>
        <end position="39"/>
    </location>
</feature>
<dbReference type="InterPro" id="IPR001138">
    <property type="entry name" value="Zn2Cys6_DnaBD"/>
</dbReference>
<evidence type="ECO:0000256" key="2">
    <source>
        <dbReference type="ARBA" id="ARBA00023125"/>
    </source>
</evidence>
<dbReference type="SMART" id="SM00066">
    <property type="entry name" value="GAL4"/>
    <property type="match status" value="1"/>
</dbReference>
<dbReference type="GO" id="GO:0008270">
    <property type="term" value="F:zinc ion binding"/>
    <property type="evidence" value="ECO:0007669"/>
    <property type="project" value="InterPro"/>
</dbReference>